<dbReference type="Gene3D" id="3.40.50.300">
    <property type="entry name" value="P-loop containing nucleotide triphosphate hydrolases"/>
    <property type="match status" value="1"/>
</dbReference>
<sequence length="422" mass="48020">MRYGHRNTDVCEEILASLEDLHTSLEKYQPPVIVPTDEKPKQSSFGGLFSKMFSSKNRVESLKPAPDHPKGIYLYGDVGCGKTFLMDMFYTTVPKHLTKKRIHFHAFMQDVHKRSHRLHMEHGPDYDTAPAIADEIAKEANVLCFDEFQVTDVADAMILRRLISILYSETHGVVTFMTSNRKPDDLYMNGVQRASFIPCIEALKQENKVVYLHSTIDYRKIARPSSGSYFFPPSGKTLSSVKEDADKHAKQWLDYFCQGASVNENEELSIWGRPLVVPKSAPGVAAQFTFDQLCGKPLSAADYLELTRNYNRFVVTDIPLLSIRRTDLTRRFITFLDAAYESHSKLAVTAERPFEHLFIDEGPIIKSEAPKDVKDLDDPDSDFLGDGTMFSGEEEKFAFSRALSRLKQMSSKQWLDDGFDRE</sequence>
<gene>
    <name evidence="4" type="primary">AFG1</name>
    <name evidence="4" type="ORF">AWJ20_5200</name>
</gene>
<dbReference type="GO" id="GO:0006515">
    <property type="term" value="P:protein quality control for misfolded or incompletely synthesized proteins"/>
    <property type="evidence" value="ECO:0007669"/>
    <property type="project" value="TreeGrafter"/>
</dbReference>
<dbReference type="AlphaFoldDB" id="A0A167EM36"/>
<dbReference type="Pfam" id="PF03969">
    <property type="entry name" value="AFG1_ATPase"/>
    <property type="match status" value="1"/>
</dbReference>
<evidence type="ECO:0000256" key="2">
    <source>
        <dbReference type="ARBA" id="ARBA00022741"/>
    </source>
</evidence>
<evidence type="ECO:0000313" key="4">
    <source>
        <dbReference type="EMBL" id="ANB14239.1"/>
    </source>
</evidence>
<name>A0A167EM36_9ASCO</name>
<dbReference type="GO" id="GO:0005739">
    <property type="term" value="C:mitochondrion"/>
    <property type="evidence" value="ECO:0007669"/>
    <property type="project" value="TreeGrafter"/>
</dbReference>
<accession>A0A167EM36</accession>
<evidence type="ECO:0000256" key="3">
    <source>
        <dbReference type="ARBA" id="ARBA00022840"/>
    </source>
</evidence>
<dbReference type="OrthoDB" id="548867at2759"/>
<proteinExistence type="inferred from homology"/>
<dbReference type="InterPro" id="IPR027417">
    <property type="entry name" value="P-loop_NTPase"/>
</dbReference>
<keyword evidence="5" id="KW-1185">Reference proteome</keyword>
<protein>
    <submittedName>
        <fullName evidence="4">Afg1p</fullName>
    </submittedName>
</protein>
<dbReference type="GO" id="GO:0005524">
    <property type="term" value="F:ATP binding"/>
    <property type="evidence" value="ECO:0007669"/>
    <property type="project" value="UniProtKB-KW"/>
</dbReference>
<dbReference type="KEGG" id="slb:AWJ20_5200"/>
<dbReference type="GO" id="GO:0016887">
    <property type="term" value="F:ATP hydrolysis activity"/>
    <property type="evidence" value="ECO:0007669"/>
    <property type="project" value="InterPro"/>
</dbReference>
<dbReference type="RefSeq" id="XP_018736716.1">
    <property type="nucleotide sequence ID" value="XM_018882329.1"/>
</dbReference>
<dbReference type="EMBL" id="CP014502">
    <property type="protein sequence ID" value="ANB14239.1"/>
    <property type="molecule type" value="Genomic_DNA"/>
</dbReference>
<keyword evidence="2" id="KW-0547">Nucleotide-binding</keyword>
<organism evidence="4 5">
    <name type="scientific">Sugiyamaella lignohabitans</name>
    <dbReference type="NCBI Taxonomy" id="796027"/>
    <lineage>
        <taxon>Eukaryota</taxon>
        <taxon>Fungi</taxon>
        <taxon>Dikarya</taxon>
        <taxon>Ascomycota</taxon>
        <taxon>Saccharomycotina</taxon>
        <taxon>Dipodascomycetes</taxon>
        <taxon>Dipodascales</taxon>
        <taxon>Trichomonascaceae</taxon>
        <taxon>Sugiyamaella</taxon>
    </lineage>
</organism>
<dbReference type="NCBIfam" id="NF040713">
    <property type="entry name" value="ZapE"/>
    <property type="match status" value="1"/>
</dbReference>
<dbReference type="InterPro" id="IPR005654">
    <property type="entry name" value="ATPase_AFG1-like"/>
</dbReference>
<comment type="similarity">
    <text evidence="1">Belongs to the AFG1 ATPase family.</text>
</comment>
<evidence type="ECO:0000313" key="5">
    <source>
        <dbReference type="Proteomes" id="UP000189580"/>
    </source>
</evidence>
<keyword evidence="3" id="KW-0067">ATP-binding</keyword>
<dbReference type="PANTHER" id="PTHR12169:SF6">
    <property type="entry name" value="AFG1-LIKE ATPASE"/>
    <property type="match status" value="1"/>
</dbReference>
<reference evidence="4 5" key="1">
    <citation type="submission" date="2016-02" db="EMBL/GenBank/DDBJ databases">
        <title>Complete genome sequence and transcriptome regulation of the pentose utilising yeast Sugiyamaella lignohabitans.</title>
        <authorList>
            <person name="Bellasio M."/>
            <person name="Peymann A."/>
            <person name="Valli M."/>
            <person name="Sipitzky M."/>
            <person name="Graf A."/>
            <person name="Sauer M."/>
            <person name="Marx H."/>
            <person name="Mattanovich D."/>
        </authorList>
    </citation>
    <scope>NUCLEOTIDE SEQUENCE [LARGE SCALE GENOMIC DNA]</scope>
    <source>
        <strain evidence="4 5">CBS 10342</strain>
    </source>
</reference>
<dbReference type="PANTHER" id="PTHR12169">
    <property type="entry name" value="ATPASE N2B"/>
    <property type="match status" value="1"/>
</dbReference>
<dbReference type="SUPFAM" id="SSF52540">
    <property type="entry name" value="P-loop containing nucleoside triphosphate hydrolases"/>
    <property type="match status" value="1"/>
</dbReference>
<dbReference type="Proteomes" id="UP000189580">
    <property type="component" value="Chromosome d"/>
</dbReference>
<evidence type="ECO:0000256" key="1">
    <source>
        <dbReference type="ARBA" id="ARBA00010322"/>
    </source>
</evidence>
<dbReference type="GeneID" id="30037417"/>